<organism evidence="8 9">
    <name type="scientific">Camellia sinensis var. sinensis</name>
    <name type="common">China tea</name>
    <dbReference type="NCBI Taxonomy" id="542762"/>
    <lineage>
        <taxon>Eukaryota</taxon>
        <taxon>Viridiplantae</taxon>
        <taxon>Streptophyta</taxon>
        <taxon>Embryophyta</taxon>
        <taxon>Tracheophyta</taxon>
        <taxon>Spermatophyta</taxon>
        <taxon>Magnoliopsida</taxon>
        <taxon>eudicotyledons</taxon>
        <taxon>Gunneridae</taxon>
        <taxon>Pentapetalae</taxon>
        <taxon>asterids</taxon>
        <taxon>Ericales</taxon>
        <taxon>Theaceae</taxon>
        <taxon>Camellia</taxon>
    </lineage>
</organism>
<dbReference type="GO" id="GO:0003677">
    <property type="term" value="F:DNA binding"/>
    <property type="evidence" value="ECO:0007669"/>
    <property type="project" value="UniProtKB-KW"/>
</dbReference>
<protein>
    <recommendedName>
        <fullName evidence="7">NAC domain-containing protein</fullName>
    </recommendedName>
</protein>
<evidence type="ECO:0000256" key="2">
    <source>
        <dbReference type="ARBA" id="ARBA00023015"/>
    </source>
</evidence>
<evidence type="ECO:0000256" key="5">
    <source>
        <dbReference type="ARBA" id="ARBA00023242"/>
    </source>
</evidence>
<feature type="compositionally biased region" description="Polar residues" evidence="6">
    <location>
        <begin position="389"/>
        <end position="401"/>
    </location>
</feature>
<evidence type="ECO:0000256" key="4">
    <source>
        <dbReference type="ARBA" id="ARBA00023163"/>
    </source>
</evidence>
<accession>A0A4S4EVK8</accession>
<sequence length="531" mass="59152">MEILPLNALPIGYRFSPTDEELINHFLRSKINGDEEAVRHIRVVDLCNLEPWDLPGMSLIETNDNKWIFFCPKNFEHRSRKRMNRATRAGYWKVTGRNRLIKSVDGTSEIGEKKTLVFYTGRSGKGPKKTNWVIHEYCASSDVLDGTNPGQGSYVLFKLIKKKLDIMQSESTEGSNRTTLDTSLPIEIRVADNVGDKSIVQDKIPEGSNRTTLDTPLPIENCLADNAGDKSIFQDKITEGSNGTTLDSPLPIENCVADNAGDKSIFQPDLDPDLLRHLVDPSLEPLDFLDKIQSPSHSLNLLHVGPDPNGVLTEHLASVVAKDSGSYKNLAVESEPLNYINLNGWVSYFDTEVPRAQFDSQGSSSNSNVVSNVDTFGTGIKLRARQPRDQTSSKNFGSQGNARRRNRLQKKLQDPSLYQSNFTDLSYNEENHEAKAEGAEEEHSVTADPDAIIDETQDTSLSKSSDVTKVAQELAWNMKSRSDFPRSGDEEVPSASLKAPPALFFFFSSMHMLGVLFGRVVHCFCGFMEMR</sequence>
<dbReference type="GO" id="GO:0005634">
    <property type="term" value="C:nucleus"/>
    <property type="evidence" value="ECO:0007669"/>
    <property type="project" value="UniProtKB-SubCell"/>
</dbReference>
<comment type="subcellular location">
    <subcellularLocation>
        <location evidence="1">Nucleus</location>
    </subcellularLocation>
</comment>
<keyword evidence="9" id="KW-1185">Reference proteome</keyword>
<gene>
    <name evidence="8" type="ORF">TEA_029875</name>
</gene>
<evidence type="ECO:0000313" key="9">
    <source>
        <dbReference type="Proteomes" id="UP000306102"/>
    </source>
</evidence>
<name>A0A4S4EVK8_CAMSN</name>
<dbReference type="PROSITE" id="PS51005">
    <property type="entry name" value="NAC"/>
    <property type="match status" value="1"/>
</dbReference>
<feature type="domain" description="NAC" evidence="7">
    <location>
        <begin position="9"/>
        <end position="162"/>
    </location>
</feature>
<dbReference type="Proteomes" id="UP000306102">
    <property type="component" value="Unassembled WGS sequence"/>
</dbReference>
<keyword evidence="4" id="KW-0804">Transcription</keyword>
<dbReference type="InterPro" id="IPR003441">
    <property type="entry name" value="NAC-dom"/>
</dbReference>
<dbReference type="InterPro" id="IPR036093">
    <property type="entry name" value="NAC_dom_sf"/>
</dbReference>
<comment type="caution">
    <text evidence="8">The sequence shown here is derived from an EMBL/GenBank/DDBJ whole genome shotgun (WGS) entry which is preliminary data.</text>
</comment>
<reference evidence="8 9" key="1">
    <citation type="journal article" date="2018" name="Proc. Natl. Acad. Sci. U.S.A.">
        <title>Draft genome sequence of Camellia sinensis var. sinensis provides insights into the evolution of the tea genome and tea quality.</title>
        <authorList>
            <person name="Wei C."/>
            <person name="Yang H."/>
            <person name="Wang S."/>
            <person name="Zhao J."/>
            <person name="Liu C."/>
            <person name="Gao L."/>
            <person name="Xia E."/>
            <person name="Lu Y."/>
            <person name="Tai Y."/>
            <person name="She G."/>
            <person name="Sun J."/>
            <person name="Cao H."/>
            <person name="Tong W."/>
            <person name="Gao Q."/>
            <person name="Li Y."/>
            <person name="Deng W."/>
            <person name="Jiang X."/>
            <person name="Wang W."/>
            <person name="Chen Q."/>
            <person name="Zhang S."/>
            <person name="Li H."/>
            <person name="Wu J."/>
            <person name="Wang P."/>
            <person name="Li P."/>
            <person name="Shi C."/>
            <person name="Zheng F."/>
            <person name="Jian J."/>
            <person name="Huang B."/>
            <person name="Shan D."/>
            <person name="Shi M."/>
            <person name="Fang C."/>
            <person name="Yue Y."/>
            <person name="Li F."/>
            <person name="Li D."/>
            <person name="Wei S."/>
            <person name="Han B."/>
            <person name="Jiang C."/>
            <person name="Yin Y."/>
            <person name="Xia T."/>
            <person name="Zhang Z."/>
            <person name="Bennetzen J.L."/>
            <person name="Zhao S."/>
            <person name="Wan X."/>
        </authorList>
    </citation>
    <scope>NUCLEOTIDE SEQUENCE [LARGE SCALE GENOMIC DNA]</scope>
    <source>
        <strain evidence="9">cv. Shuchazao</strain>
        <tissue evidence="8">Leaf</tissue>
    </source>
</reference>
<dbReference type="EMBL" id="SDRB02001625">
    <property type="protein sequence ID" value="THG20999.1"/>
    <property type="molecule type" value="Genomic_DNA"/>
</dbReference>
<keyword evidence="5" id="KW-0539">Nucleus</keyword>
<evidence type="ECO:0000256" key="3">
    <source>
        <dbReference type="ARBA" id="ARBA00023125"/>
    </source>
</evidence>
<dbReference type="STRING" id="542762.A0A4S4EVK8"/>
<feature type="region of interest" description="Disordered" evidence="6">
    <location>
        <begin position="379"/>
        <end position="413"/>
    </location>
</feature>
<keyword evidence="2" id="KW-0805">Transcription regulation</keyword>
<evidence type="ECO:0000313" key="8">
    <source>
        <dbReference type="EMBL" id="THG20999.1"/>
    </source>
</evidence>
<dbReference type="SUPFAM" id="SSF101941">
    <property type="entry name" value="NAC domain"/>
    <property type="match status" value="1"/>
</dbReference>
<evidence type="ECO:0000259" key="7">
    <source>
        <dbReference type="PROSITE" id="PS51005"/>
    </source>
</evidence>
<dbReference type="AlphaFoldDB" id="A0A4S4EVK8"/>
<keyword evidence="3" id="KW-0238">DNA-binding</keyword>
<evidence type="ECO:0000256" key="1">
    <source>
        <dbReference type="ARBA" id="ARBA00004123"/>
    </source>
</evidence>
<dbReference type="Gene3D" id="2.170.150.80">
    <property type="entry name" value="NAC domain"/>
    <property type="match status" value="1"/>
</dbReference>
<dbReference type="GO" id="GO:0006355">
    <property type="term" value="P:regulation of DNA-templated transcription"/>
    <property type="evidence" value="ECO:0007669"/>
    <property type="project" value="InterPro"/>
</dbReference>
<dbReference type="Pfam" id="PF02365">
    <property type="entry name" value="NAM"/>
    <property type="match status" value="1"/>
</dbReference>
<evidence type="ECO:0000256" key="6">
    <source>
        <dbReference type="SAM" id="MobiDB-lite"/>
    </source>
</evidence>
<proteinExistence type="predicted"/>
<dbReference type="PANTHER" id="PTHR31989">
    <property type="entry name" value="NAC DOMAIN-CONTAINING PROTEIN 82-RELATED"/>
    <property type="match status" value="1"/>
</dbReference>